<reference evidence="3" key="1">
    <citation type="journal article" date="2019" name="Int. J. Syst. Evol. Microbiol.">
        <title>The Global Catalogue of Microorganisms (GCM) 10K type strain sequencing project: providing services to taxonomists for standard genome sequencing and annotation.</title>
        <authorList>
            <consortium name="The Broad Institute Genomics Platform"/>
            <consortium name="The Broad Institute Genome Sequencing Center for Infectious Disease"/>
            <person name="Wu L."/>
            <person name="Ma J."/>
        </authorList>
    </citation>
    <scope>NUCLEOTIDE SEQUENCE [LARGE SCALE GENOMIC DNA]</scope>
    <source>
        <strain evidence="3">CCUG 49571</strain>
    </source>
</reference>
<name>A0ABV9FAL0_9BACL</name>
<dbReference type="RefSeq" id="WP_378094213.1">
    <property type="nucleotide sequence ID" value="NZ_JBHSEP010000004.1"/>
</dbReference>
<sequence length="228" mass="24887">MERFFGLCALLIVILYGSQALSGEIDDAYQLKAVVAAYSTVNDSESADDGFGGLLEASVGEYSKADLVAAMEMLGPSVKKMDAKTKREMALAFGETDLRYHLKFKSGQFVAPSLDLSTNLLYNFSYIVNAPSKLLHNIKTDIAIERDYFSNAGTLSRGIGAGMKAVFIFWDILYAISGIGIALVMLLLGSVVGLLFHPIHSVVNLIPALWNACVTLWHAIAYLFNLFR</sequence>
<keyword evidence="1" id="KW-0472">Membrane</keyword>
<keyword evidence="3" id="KW-1185">Reference proteome</keyword>
<accession>A0ABV9FAL0</accession>
<keyword evidence="1" id="KW-1133">Transmembrane helix</keyword>
<dbReference type="EMBL" id="JBHSEP010000004">
    <property type="protein sequence ID" value="MFC4598204.1"/>
    <property type="molecule type" value="Genomic_DNA"/>
</dbReference>
<feature type="transmembrane region" description="Helical" evidence="1">
    <location>
        <begin position="208"/>
        <end position="227"/>
    </location>
</feature>
<evidence type="ECO:0000313" key="3">
    <source>
        <dbReference type="Proteomes" id="UP001596028"/>
    </source>
</evidence>
<evidence type="ECO:0000313" key="2">
    <source>
        <dbReference type="EMBL" id="MFC4598204.1"/>
    </source>
</evidence>
<gene>
    <name evidence="2" type="ORF">ACFO3S_08115</name>
</gene>
<feature type="transmembrane region" description="Helical" evidence="1">
    <location>
        <begin position="172"/>
        <end position="196"/>
    </location>
</feature>
<proteinExistence type="predicted"/>
<protein>
    <submittedName>
        <fullName evidence="2">Uncharacterized protein</fullName>
    </submittedName>
</protein>
<evidence type="ECO:0000256" key="1">
    <source>
        <dbReference type="SAM" id="Phobius"/>
    </source>
</evidence>
<organism evidence="2 3">
    <name type="scientific">Cohnella hongkongensis</name>
    <dbReference type="NCBI Taxonomy" id="178337"/>
    <lineage>
        <taxon>Bacteria</taxon>
        <taxon>Bacillati</taxon>
        <taxon>Bacillota</taxon>
        <taxon>Bacilli</taxon>
        <taxon>Bacillales</taxon>
        <taxon>Paenibacillaceae</taxon>
        <taxon>Cohnella</taxon>
    </lineage>
</organism>
<comment type="caution">
    <text evidence="2">The sequence shown here is derived from an EMBL/GenBank/DDBJ whole genome shotgun (WGS) entry which is preliminary data.</text>
</comment>
<dbReference type="Proteomes" id="UP001596028">
    <property type="component" value="Unassembled WGS sequence"/>
</dbReference>
<keyword evidence="1" id="KW-0812">Transmembrane</keyword>